<accession>A0A6J5VQM0</accession>
<reference evidence="1 2" key="1">
    <citation type="submission" date="2020-05" db="EMBL/GenBank/DDBJ databases">
        <authorList>
            <person name="Campoy J."/>
            <person name="Schneeberger K."/>
            <person name="Spophaly S."/>
        </authorList>
    </citation>
    <scope>NUCLEOTIDE SEQUENCE [LARGE SCALE GENOMIC DNA]</scope>
    <source>
        <strain evidence="1">PruArmRojPasFocal</strain>
    </source>
</reference>
<gene>
    <name evidence="1" type="ORF">CURHAP_LOCUS48731</name>
</gene>
<protein>
    <submittedName>
        <fullName evidence="1">Uncharacterized protein</fullName>
    </submittedName>
</protein>
<proteinExistence type="predicted"/>
<evidence type="ECO:0000313" key="2">
    <source>
        <dbReference type="Proteomes" id="UP000507222"/>
    </source>
</evidence>
<dbReference type="Proteomes" id="UP000507222">
    <property type="component" value="Unassembled WGS sequence"/>
</dbReference>
<dbReference type="AlphaFoldDB" id="A0A6J5VQM0"/>
<sequence>MEGSIATLMEVALMSPKEDIFALGVVLHELIKGHKVGRREDITKQGGAMDTLQFLEDNKSNPAKLKSKLKEFIYPVIKKTMP</sequence>
<name>A0A6J5VQM0_PRUAR</name>
<organism evidence="1 2">
    <name type="scientific">Prunus armeniaca</name>
    <name type="common">Apricot</name>
    <name type="synonym">Armeniaca vulgaris</name>
    <dbReference type="NCBI Taxonomy" id="36596"/>
    <lineage>
        <taxon>Eukaryota</taxon>
        <taxon>Viridiplantae</taxon>
        <taxon>Streptophyta</taxon>
        <taxon>Embryophyta</taxon>
        <taxon>Tracheophyta</taxon>
        <taxon>Spermatophyta</taxon>
        <taxon>Magnoliopsida</taxon>
        <taxon>eudicotyledons</taxon>
        <taxon>Gunneridae</taxon>
        <taxon>Pentapetalae</taxon>
        <taxon>rosids</taxon>
        <taxon>fabids</taxon>
        <taxon>Rosales</taxon>
        <taxon>Rosaceae</taxon>
        <taxon>Amygdaloideae</taxon>
        <taxon>Amygdaleae</taxon>
        <taxon>Prunus</taxon>
    </lineage>
</organism>
<evidence type="ECO:0000313" key="1">
    <source>
        <dbReference type="EMBL" id="CAB4289605.1"/>
    </source>
</evidence>
<dbReference type="EMBL" id="CAEKDK010000008">
    <property type="protein sequence ID" value="CAB4289605.1"/>
    <property type="molecule type" value="Genomic_DNA"/>
</dbReference>